<keyword evidence="1" id="KW-0547">Nucleotide-binding</keyword>
<dbReference type="PROSITE" id="PS00211">
    <property type="entry name" value="ABC_TRANSPORTER_1"/>
    <property type="match status" value="1"/>
</dbReference>
<dbReference type="GO" id="GO:0016887">
    <property type="term" value="F:ATP hydrolysis activity"/>
    <property type="evidence" value="ECO:0007669"/>
    <property type="project" value="InterPro"/>
</dbReference>
<evidence type="ECO:0000259" key="3">
    <source>
        <dbReference type="PROSITE" id="PS50893"/>
    </source>
</evidence>
<dbReference type="Proteomes" id="UP000594681">
    <property type="component" value="Chromosome"/>
</dbReference>
<keyword evidence="5" id="KW-1185">Reference proteome</keyword>
<dbReference type="RefSeq" id="WP_165011182.1">
    <property type="nucleotide sequence ID" value="NZ_CP064954.1"/>
</dbReference>
<dbReference type="AlphaFoldDB" id="A0A7T0KEE7"/>
<protein>
    <submittedName>
        <fullName evidence="4">ABC transporter ATP-binding protein</fullName>
    </submittedName>
</protein>
<dbReference type="PANTHER" id="PTHR42794:SF2">
    <property type="entry name" value="ABC TRANSPORTER ATP-BINDING PROTEIN"/>
    <property type="match status" value="1"/>
</dbReference>
<proteinExistence type="predicted"/>
<accession>A0A7T0KEE7</accession>
<dbReference type="GO" id="GO:0005524">
    <property type="term" value="F:ATP binding"/>
    <property type="evidence" value="ECO:0007669"/>
    <property type="project" value="UniProtKB-KW"/>
</dbReference>
<keyword evidence="2 4" id="KW-0067">ATP-binding</keyword>
<gene>
    <name evidence="4" type="ORF">G7Y31_00695</name>
</gene>
<dbReference type="CDD" id="cd03214">
    <property type="entry name" value="ABC_Iron-Siderophores_B12_Hemin"/>
    <property type="match status" value="1"/>
</dbReference>
<dbReference type="Pfam" id="PF00005">
    <property type="entry name" value="ABC_tran"/>
    <property type="match status" value="1"/>
</dbReference>
<evidence type="ECO:0000313" key="5">
    <source>
        <dbReference type="Proteomes" id="UP000594681"/>
    </source>
</evidence>
<organism evidence="4 5">
    <name type="scientific">Corynebacterium lizhenjunii</name>
    <dbReference type="NCBI Taxonomy" id="2709394"/>
    <lineage>
        <taxon>Bacteria</taxon>
        <taxon>Bacillati</taxon>
        <taxon>Actinomycetota</taxon>
        <taxon>Actinomycetes</taxon>
        <taxon>Mycobacteriales</taxon>
        <taxon>Corynebacteriaceae</taxon>
        <taxon>Corynebacterium</taxon>
    </lineage>
</organism>
<dbReference type="InterPro" id="IPR003439">
    <property type="entry name" value="ABC_transporter-like_ATP-bd"/>
</dbReference>
<name>A0A7T0KEE7_9CORY</name>
<dbReference type="KEGG" id="cliz:G7Y31_00695"/>
<dbReference type="Gene3D" id="3.40.50.300">
    <property type="entry name" value="P-loop containing nucleotide triphosphate hydrolases"/>
    <property type="match status" value="1"/>
</dbReference>
<dbReference type="PANTHER" id="PTHR42794">
    <property type="entry name" value="HEMIN IMPORT ATP-BINDING PROTEIN HMUV"/>
    <property type="match status" value="1"/>
</dbReference>
<dbReference type="InterPro" id="IPR003593">
    <property type="entry name" value="AAA+_ATPase"/>
</dbReference>
<dbReference type="SMART" id="SM00382">
    <property type="entry name" value="AAA"/>
    <property type="match status" value="1"/>
</dbReference>
<dbReference type="InterPro" id="IPR017871">
    <property type="entry name" value="ABC_transporter-like_CS"/>
</dbReference>
<dbReference type="PROSITE" id="PS50893">
    <property type="entry name" value="ABC_TRANSPORTER_2"/>
    <property type="match status" value="1"/>
</dbReference>
<dbReference type="InterPro" id="IPR027417">
    <property type="entry name" value="P-loop_NTPase"/>
</dbReference>
<dbReference type="EMBL" id="CP064954">
    <property type="protein sequence ID" value="QPK79283.1"/>
    <property type="molecule type" value="Genomic_DNA"/>
</dbReference>
<evidence type="ECO:0000256" key="2">
    <source>
        <dbReference type="ARBA" id="ARBA00022840"/>
    </source>
</evidence>
<feature type="domain" description="ABC transporter" evidence="3">
    <location>
        <begin position="2"/>
        <end position="231"/>
    </location>
</feature>
<sequence>MLTITDLHVSYGRRQVLRGISAGCGEPGTVTGLVGPNAAGKSTLVKAVAGVCPIASGQAQVELDGTVLKGRARQRALGYVPQDVLSSASLTVFESVVISARGAVEDPLTASAEALERLGIAGLAQRSVRELSGGQRQLVAVAQMLVRRPHVLLLDEPTSALDLRHQVELLQLTRQEVRERDAVALVVLHDLNLAARYCDQLLVLADGQVVEHGTPAQVLRADLLEQVYGLRARVLDDEGTPVVCPVATTCG</sequence>
<reference evidence="4 5" key="1">
    <citation type="submission" date="2020-11" db="EMBL/GenBank/DDBJ databases">
        <title>Corynebacterium sp. ZJ-599.</title>
        <authorList>
            <person name="Zhou J."/>
        </authorList>
    </citation>
    <scope>NUCLEOTIDE SEQUENCE [LARGE SCALE GENOMIC DNA]</scope>
    <source>
        <strain evidence="4 5">ZJ-599</strain>
    </source>
</reference>
<evidence type="ECO:0000313" key="4">
    <source>
        <dbReference type="EMBL" id="QPK79283.1"/>
    </source>
</evidence>
<dbReference type="SUPFAM" id="SSF52540">
    <property type="entry name" value="P-loop containing nucleoside triphosphate hydrolases"/>
    <property type="match status" value="1"/>
</dbReference>
<evidence type="ECO:0000256" key="1">
    <source>
        <dbReference type="ARBA" id="ARBA00022741"/>
    </source>
</evidence>